<evidence type="ECO:0000313" key="2">
    <source>
        <dbReference type="EMBL" id="MDA5107752.1"/>
    </source>
</evidence>
<protein>
    <submittedName>
        <fullName evidence="2">Spore coat associated protein CotJA</fullName>
    </submittedName>
</protein>
<dbReference type="RefSeq" id="WP_029100090.1">
    <property type="nucleotide sequence ID" value="NZ_JAPYYP010000004.1"/>
</dbReference>
<dbReference type="Pfam" id="PF11007">
    <property type="entry name" value="CotJA"/>
    <property type="match status" value="1"/>
</dbReference>
<dbReference type="EMBL" id="JAPYYP010000004">
    <property type="protein sequence ID" value="MDA5107752.1"/>
    <property type="molecule type" value="Genomic_DNA"/>
</dbReference>
<feature type="compositionally biased region" description="Basic and acidic residues" evidence="1">
    <location>
        <begin position="1"/>
        <end position="10"/>
    </location>
</feature>
<accession>A0A9X3TNH5</accession>
<reference evidence="2" key="1">
    <citation type="submission" date="2022-12" db="EMBL/GenBank/DDBJ databases">
        <title>Draft genome sequence of the thermophilic strain Brevibacillus thermoruber HT42, isolated from Los Humeros, Puebla, Mexico, with biotechnological potential.</title>
        <authorList>
            <person name="Lara Sanchez J."/>
            <person name="Solis Palacios R."/>
            <person name="Bustos Baena A.S."/>
            <person name="Ruz Baez A.E."/>
            <person name="Espinosa Luna G."/>
            <person name="Oliart Ros R.M."/>
        </authorList>
    </citation>
    <scope>NUCLEOTIDE SEQUENCE</scope>
    <source>
        <strain evidence="2">HT42</strain>
    </source>
</reference>
<comment type="caution">
    <text evidence="2">The sequence shown here is derived from an EMBL/GenBank/DDBJ whole genome shotgun (WGS) entry which is preliminary data.</text>
</comment>
<keyword evidence="3" id="KW-1185">Reference proteome</keyword>
<organism evidence="2 3">
    <name type="scientific">Brevibacillus thermoruber</name>
    <dbReference type="NCBI Taxonomy" id="33942"/>
    <lineage>
        <taxon>Bacteria</taxon>
        <taxon>Bacillati</taxon>
        <taxon>Bacillota</taxon>
        <taxon>Bacilli</taxon>
        <taxon>Bacillales</taxon>
        <taxon>Paenibacillaceae</taxon>
        <taxon>Brevibacillus</taxon>
    </lineage>
</organism>
<evidence type="ECO:0000313" key="3">
    <source>
        <dbReference type="Proteomes" id="UP001151071"/>
    </source>
</evidence>
<gene>
    <name evidence="2" type="ORF">O3V59_05225</name>
</gene>
<proteinExistence type="predicted"/>
<evidence type="ECO:0000256" key="1">
    <source>
        <dbReference type="SAM" id="MobiDB-lite"/>
    </source>
</evidence>
<sequence length="83" mass="9376">MKKEQSRETAAKGSPHPVTRAGHFPPRVGFYPPGTGSYPPVNLPPAKPYPPDPYMDQFSLPEALVAGTLFRWLYDPYENPYRE</sequence>
<dbReference type="Proteomes" id="UP001151071">
    <property type="component" value="Unassembled WGS sequence"/>
</dbReference>
<dbReference type="AlphaFoldDB" id="A0A9X3TNH5"/>
<dbReference type="InterPro" id="IPR020256">
    <property type="entry name" value="Spore_coat_CotJA"/>
</dbReference>
<name>A0A9X3TNH5_9BACL</name>
<feature type="region of interest" description="Disordered" evidence="1">
    <location>
        <begin position="1"/>
        <end position="37"/>
    </location>
</feature>